<dbReference type="GeneID" id="25263867"/>
<feature type="region of interest" description="Disordered" evidence="1">
    <location>
        <begin position="245"/>
        <end position="271"/>
    </location>
</feature>
<gene>
    <name evidence="2" type="ORF">K437DRAFT_254443</name>
</gene>
<dbReference type="PANTHER" id="PTHR13318:SF190">
    <property type="entry name" value="PARTNER OF PAIRED, ISOFORM B"/>
    <property type="match status" value="1"/>
</dbReference>
<name>A0A066WE70_TILAU</name>
<dbReference type="EMBL" id="JMSN01000012">
    <property type="protein sequence ID" value="KDN52252.1"/>
    <property type="molecule type" value="Genomic_DNA"/>
</dbReference>
<protein>
    <recommendedName>
        <fullName evidence="4">F-box domain-containing protein</fullName>
    </recommendedName>
</protein>
<dbReference type="STRING" id="1037660.A0A066WE70"/>
<organism evidence="2 3">
    <name type="scientific">Tilletiaria anomala (strain ATCC 24038 / CBS 436.72 / UBC 951)</name>
    <dbReference type="NCBI Taxonomy" id="1037660"/>
    <lineage>
        <taxon>Eukaryota</taxon>
        <taxon>Fungi</taxon>
        <taxon>Dikarya</taxon>
        <taxon>Basidiomycota</taxon>
        <taxon>Ustilaginomycotina</taxon>
        <taxon>Exobasidiomycetes</taxon>
        <taxon>Georgefischeriales</taxon>
        <taxon>Tilletiariaceae</taxon>
        <taxon>Tilletiaria</taxon>
    </lineage>
</organism>
<evidence type="ECO:0000313" key="3">
    <source>
        <dbReference type="Proteomes" id="UP000027361"/>
    </source>
</evidence>
<dbReference type="OrthoDB" id="9994419at2759"/>
<accession>A0A066WE70</accession>
<feature type="compositionally biased region" description="Polar residues" evidence="1">
    <location>
        <begin position="546"/>
        <end position="556"/>
    </location>
</feature>
<feature type="region of interest" description="Disordered" evidence="1">
    <location>
        <begin position="374"/>
        <end position="439"/>
    </location>
</feature>
<dbReference type="Gene3D" id="3.80.10.10">
    <property type="entry name" value="Ribonuclease Inhibitor"/>
    <property type="match status" value="1"/>
</dbReference>
<dbReference type="GO" id="GO:0019005">
    <property type="term" value="C:SCF ubiquitin ligase complex"/>
    <property type="evidence" value="ECO:0007669"/>
    <property type="project" value="TreeGrafter"/>
</dbReference>
<feature type="compositionally biased region" description="Basic and acidic residues" evidence="1">
    <location>
        <begin position="419"/>
        <end position="428"/>
    </location>
</feature>
<keyword evidence="3" id="KW-1185">Reference proteome</keyword>
<evidence type="ECO:0000313" key="2">
    <source>
        <dbReference type="EMBL" id="KDN52252.1"/>
    </source>
</evidence>
<feature type="region of interest" description="Disordered" evidence="1">
    <location>
        <begin position="915"/>
        <end position="958"/>
    </location>
</feature>
<feature type="compositionally biased region" description="Polar residues" evidence="1">
    <location>
        <begin position="920"/>
        <end position="935"/>
    </location>
</feature>
<dbReference type="InParanoid" id="A0A066WE70"/>
<sequence>MEATEMCGQPEQGKLADLPHELLVMICQLAYLDAIPKTSFRTLDPHSLPSSYPDGRSTSSPHLIVQRTLYSLCLVNKSFYHAARPLLFRKIRITLPYSFLLLLRTLGASHLASAYETFSSTGDVNLDPTDPASFVNMVAAVGFAHATGGKLVVSVPSTRTASPYRGRTNSGSLWNRSLSKESVSSLSAPVRPVAVSPAREGHDTMSSKGKGRAPSGLAQQSHRAKFLTDEDGEVELVWAEEDLLSETASSASSEDEIEEEEDDSPDMNRQRDMDEIFRPPRRRQIQRYHVTLSQDAVLTAVHKWVRILDFSTYRTQGLRRTIGEGHDARFVTPARLLALITACSDGLVAFGASETMDSALSKDVLEALLFRGGQQEGGSASGAPPDDFNTRGRRTGCESNRLRSSGAGGMGSRALRGVSIERKRRDDAGDGDATNHVGAAEGLPKKKMLQSLDLCNCVSSKFQDGLSGFVEEHLKKFSGRLTHTLDEEDGDHDAGESSDDDDEHRGRGRGRGRDRDRDARSSASRPAADGNATSTAGGAIGASRSICRSTSRARSASHNRDRGSLDANAQPSRHPARATHFPSVLRLGLSGVTFTPDILHPFVLAFPRLTHLDLSRTKIDSSLLHALAKQGPESGLALQSLSLAHCRRITSESIVELLVESPVAWNLTELSLECSIMFPSPLTSDDLTHIIRRAPAFRSGCMRYLDIGGCPVTDEHLQADFAPQPSLLDLGLGNNPQLSLPAIGNFLKEKAPNVQIMDLADSCQMVNGSQLGAGPGGLAISASALNKHVLSPCTESPPVPLAMQLALMGFNNSAGITKEEAASFKLPQPATNLRVIGLSDLTLNSVSDGIGSWRVVRGAGRRGWVVDTTAGPNPQAKDEDSMADVIAQDLSQHQNGRGRRLASNTFSAVRRATSIGGSHHSLSPVRSQSHSQPRFSPSPLRSASHSRALAQQQQHALAAANDMTRSGPLGGAMDRMLLEDDEQLQDAQSAAPLTPRDEVVRGLPEDHPRVQALRSLVAANGHVPGSIGWHSKKMEVLLGFGMLGRETGSYAHVAYQV</sequence>
<feature type="compositionally biased region" description="Low complexity" evidence="1">
    <location>
        <begin position="521"/>
        <end position="543"/>
    </location>
</feature>
<dbReference type="OMA" id="NKAFYHE"/>
<dbReference type="GO" id="GO:0031146">
    <property type="term" value="P:SCF-dependent proteasomal ubiquitin-dependent protein catabolic process"/>
    <property type="evidence" value="ECO:0007669"/>
    <property type="project" value="TreeGrafter"/>
</dbReference>
<dbReference type="AlphaFoldDB" id="A0A066WE70"/>
<evidence type="ECO:0008006" key="4">
    <source>
        <dbReference type="Google" id="ProtNLM"/>
    </source>
</evidence>
<feature type="compositionally biased region" description="Low complexity" evidence="1">
    <location>
        <begin position="937"/>
        <end position="958"/>
    </location>
</feature>
<proteinExistence type="predicted"/>
<dbReference type="Proteomes" id="UP000027361">
    <property type="component" value="Unassembled WGS sequence"/>
</dbReference>
<dbReference type="HOGENOM" id="CLU_013668_0_0_1"/>
<dbReference type="InterPro" id="IPR032675">
    <property type="entry name" value="LRR_dom_sf"/>
</dbReference>
<reference evidence="2 3" key="1">
    <citation type="submission" date="2014-05" db="EMBL/GenBank/DDBJ databases">
        <title>Draft genome sequence of a rare smut relative, Tilletiaria anomala UBC 951.</title>
        <authorList>
            <consortium name="DOE Joint Genome Institute"/>
            <person name="Toome M."/>
            <person name="Kuo A."/>
            <person name="Henrissat B."/>
            <person name="Lipzen A."/>
            <person name="Tritt A."/>
            <person name="Yoshinaga Y."/>
            <person name="Zane M."/>
            <person name="Barry K."/>
            <person name="Grigoriev I.V."/>
            <person name="Spatafora J.W."/>
            <person name="Aimea M.C."/>
        </authorList>
    </citation>
    <scope>NUCLEOTIDE SEQUENCE [LARGE SCALE GENOMIC DNA]</scope>
    <source>
        <strain evidence="2 3">UBC 951</strain>
    </source>
</reference>
<feature type="compositionally biased region" description="Basic and acidic residues" evidence="1">
    <location>
        <begin position="511"/>
        <end position="520"/>
    </location>
</feature>
<feature type="compositionally biased region" description="Acidic residues" evidence="1">
    <location>
        <begin position="253"/>
        <end position="265"/>
    </location>
</feature>
<dbReference type="SUPFAM" id="SSF52047">
    <property type="entry name" value="RNI-like"/>
    <property type="match status" value="1"/>
</dbReference>
<dbReference type="RefSeq" id="XP_013245099.1">
    <property type="nucleotide sequence ID" value="XM_013389645.1"/>
</dbReference>
<feature type="compositionally biased region" description="Acidic residues" evidence="1">
    <location>
        <begin position="486"/>
        <end position="502"/>
    </location>
</feature>
<feature type="region of interest" description="Disordered" evidence="1">
    <location>
        <begin position="185"/>
        <end position="221"/>
    </location>
</feature>
<feature type="region of interest" description="Disordered" evidence="1">
    <location>
        <begin position="485"/>
        <end position="577"/>
    </location>
</feature>
<comment type="caution">
    <text evidence="2">The sequence shown here is derived from an EMBL/GenBank/DDBJ whole genome shotgun (WGS) entry which is preliminary data.</text>
</comment>
<dbReference type="PANTHER" id="PTHR13318">
    <property type="entry name" value="PARTNER OF PAIRED, ISOFORM B-RELATED"/>
    <property type="match status" value="1"/>
</dbReference>
<evidence type="ECO:0000256" key="1">
    <source>
        <dbReference type="SAM" id="MobiDB-lite"/>
    </source>
</evidence>